<dbReference type="AlphaFoldDB" id="A0AAD7BFI1"/>
<gene>
    <name evidence="1" type="ORF">FB45DRAFT_871757</name>
</gene>
<dbReference type="Proteomes" id="UP001221142">
    <property type="component" value="Unassembled WGS sequence"/>
</dbReference>
<evidence type="ECO:0000313" key="2">
    <source>
        <dbReference type="Proteomes" id="UP001221142"/>
    </source>
</evidence>
<protein>
    <submittedName>
        <fullName evidence="1">Uncharacterized protein</fullName>
    </submittedName>
</protein>
<organism evidence="1 2">
    <name type="scientific">Roridomyces roridus</name>
    <dbReference type="NCBI Taxonomy" id="1738132"/>
    <lineage>
        <taxon>Eukaryota</taxon>
        <taxon>Fungi</taxon>
        <taxon>Dikarya</taxon>
        <taxon>Basidiomycota</taxon>
        <taxon>Agaricomycotina</taxon>
        <taxon>Agaricomycetes</taxon>
        <taxon>Agaricomycetidae</taxon>
        <taxon>Agaricales</taxon>
        <taxon>Marasmiineae</taxon>
        <taxon>Mycenaceae</taxon>
        <taxon>Roridomyces</taxon>
    </lineage>
</organism>
<proteinExistence type="predicted"/>
<reference evidence="1" key="1">
    <citation type="submission" date="2023-03" db="EMBL/GenBank/DDBJ databases">
        <title>Massive genome expansion in bonnet fungi (Mycena s.s.) driven by repeated elements and novel gene families across ecological guilds.</title>
        <authorList>
            <consortium name="Lawrence Berkeley National Laboratory"/>
            <person name="Harder C.B."/>
            <person name="Miyauchi S."/>
            <person name="Viragh M."/>
            <person name="Kuo A."/>
            <person name="Thoen E."/>
            <person name="Andreopoulos B."/>
            <person name="Lu D."/>
            <person name="Skrede I."/>
            <person name="Drula E."/>
            <person name="Henrissat B."/>
            <person name="Morin E."/>
            <person name="Kohler A."/>
            <person name="Barry K."/>
            <person name="LaButti K."/>
            <person name="Morin E."/>
            <person name="Salamov A."/>
            <person name="Lipzen A."/>
            <person name="Mereny Z."/>
            <person name="Hegedus B."/>
            <person name="Baldrian P."/>
            <person name="Stursova M."/>
            <person name="Weitz H."/>
            <person name="Taylor A."/>
            <person name="Grigoriev I.V."/>
            <person name="Nagy L.G."/>
            <person name="Martin F."/>
            <person name="Kauserud H."/>
        </authorList>
    </citation>
    <scope>NUCLEOTIDE SEQUENCE</scope>
    <source>
        <strain evidence="1">9284</strain>
    </source>
</reference>
<dbReference type="EMBL" id="JARKIF010000018">
    <property type="protein sequence ID" value="KAJ7619640.1"/>
    <property type="molecule type" value="Genomic_DNA"/>
</dbReference>
<sequence>MDGPRQQMKDSESWRDKGLKSLETEFACTENHSSVENGQCQSLEKFGDAAERRLVCSGRVLDDFGEDLVWQPSSYAHISLLRAASPHGGSRESIRDYKMAVADKSE</sequence>
<accession>A0AAD7BFI1</accession>
<comment type="caution">
    <text evidence="1">The sequence shown here is derived from an EMBL/GenBank/DDBJ whole genome shotgun (WGS) entry which is preliminary data.</text>
</comment>
<name>A0AAD7BFI1_9AGAR</name>
<evidence type="ECO:0000313" key="1">
    <source>
        <dbReference type="EMBL" id="KAJ7619640.1"/>
    </source>
</evidence>
<keyword evidence="2" id="KW-1185">Reference proteome</keyword>